<dbReference type="SUPFAM" id="SSF53756">
    <property type="entry name" value="UDP-Glycosyltransferase/glycogen phosphorylase"/>
    <property type="match status" value="1"/>
</dbReference>
<dbReference type="Proteomes" id="UP001499978">
    <property type="component" value="Unassembled WGS sequence"/>
</dbReference>
<dbReference type="EMBL" id="BAAARY010000005">
    <property type="protein sequence ID" value="GAA2519223.1"/>
    <property type="molecule type" value="Genomic_DNA"/>
</dbReference>
<evidence type="ECO:0000313" key="1">
    <source>
        <dbReference type="EMBL" id="GAA2519223.1"/>
    </source>
</evidence>
<dbReference type="RefSeq" id="WP_344170417.1">
    <property type="nucleotide sequence ID" value="NZ_BAAARY010000005.1"/>
</dbReference>
<protein>
    <recommendedName>
        <fullName evidence="3">Glycosyltransferase</fullName>
    </recommendedName>
</protein>
<gene>
    <name evidence="1" type="ORF">GCM10010201_15380</name>
</gene>
<proteinExistence type="predicted"/>
<name>A0ABN3NDZ2_9ACTN</name>
<comment type="caution">
    <text evidence="1">The sequence shown here is derived from an EMBL/GenBank/DDBJ whole genome shotgun (WGS) entry which is preliminary data.</text>
</comment>
<reference evidence="1 2" key="1">
    <citation type="journal article" date="2019" name="Int. J. Syst. Evol. Microbiol.">
        <title>The Global Catalogue of Microorganisms (GCM) 10K type strain sequencing project: providing services to taxonomists for standard genome sequencing and annotation.</title>
        <authorList>
            <consortium name="The Broad Institute Genomics Platform"/>
            <consortium name="The Broad Institute Genome Sequencing Center for Infectious Disease"/>
            <person name="Wu L."/>
            <person name="Ma J."/>
        </authorList>
    </citation>
    <scope>NUCLEOTIDE SEQUENCE [LARGE SCALE GENOMIC DNA]</scope>
    <source>
        <strain evidence="1 2">JCM 3367</strain>
    </source>
</reference>
<accession>A0ABN3NDZ2</accession>
<keyword evidence="2" id="KW-1185">Reference proteome</keyword>
<sequence>MIDIVLVAAVVPTRRGVLEQTLRRFQSGGARVLLACLFDPAELDLPASLAQARWLVGPEDDPSFDRRVRRAEPGRQMWIFAERDGVFRRRGARADVLVALDPRAIHTVWQLAQRNRHADAVYGLTPAANAVQARLANPAHFATRRMLLSMPSPTLAARGVLRSATDRGRGLARRLAGKRIMRTRIGRGIWRTVVTAPGLSDTRRIGLANRVYDSMLRAEQVEAATATAVAVARKVRDTRRRAQLTSRATAAELAQGRVPEHLASVVGSQLSLADECLRRGDAQGAGAAVSTASALLFHRGIHFDVLSSPLVDDPAGFLAPIYHSEVGRALAGCRGRARAAKPPTGRRQRILFITRLNDNFLGEIRARYATHPDCETRYLDLDSDPNTQPLTRRDSAMISHILAGDSAYGHEVTEWLKPHLEWADTIFIDWCAASAALVTLIDPGPTRVIVRLHSYETFTLWPHMVDFSRVDDIIFVSEHLRDLTLRAVPALVGPTAPRARVISNAMELTKLPRPKDAQARFVLGLVGISAVAKDPRWAIEVLRLLRRRDDRYRLVLLGSDINPRASGAAARYLRELEREIGELTPAGAVERWGHVEDVPSALTGIGVILSSSVRESFHCALVEGAASAALPVARDWPFFAGRDHSARTLFPADWVVSTPAEATERIIANTADEAVWREQGAAASRHALTTWDWNVVARDYDRLFFGG</sequence>
<organism evidence="1 2">
    <name type="scientific">Pilimelia columellifera subsp. columellifera</name>
    <dbReference type="NCBI Taxonomy" id="706583"/>
    <lineage>
        <taxon>Bacteria</taxon>
        <taxon>Bacillati</taxon>
        <taxon>Actinomycetota</taxon>
        <taxon>Actinomycetes</taxon>
        <taxon>Micromonosporales</taxon>
        <taxon>Micromonosporaceae</taxon>
        <taxon>Pilimelia</taxon>
    </lineage>
</organism>
<evidence type="ECO:0000313" key="2">
    <source>
        <dbReference type="Proteomes" id="UP001499978"/>
    </source>
</evidence>
<dbReference type="Pfam" id="PF13692">
    <property type="entry name" value="Glyco_trans_1_4"/>
    <property type="match status" value="1"/>
</dbReference>
<dbReference type="Gene3D" id="3.40.50.2000">
    <property type="entry name" value="Glycogen Phosphorylase B"/>
    <property type="match status" value="1"/>
</dbReference>
<evidence type="ECO:0008006" key="3">
    <source>
        <dbReference type="Google" id="ProtNLM"/>
    </source>
</evidence>